<keyword evidence="2" id="KW-1185">Reference proteome</keyword>
<sequence length="88" mass="9279">MISALELRHIIECGFLPLSCSCTLNVDGSLMIKVTEPSSGSVELLVTGVSTAPLTSSRAIANLIGELRSEMTARKASFKSSECRAPGH</sequence>
<dbReference type="InterPro" id="IPR012448">
    <property type="entry name" value="DUF1652"/>
</dbReference>
<protein>
    <submittedName>
        <fullName evidence="1">DUF1652 domain-containing protein</fullName>
    </submittedName>
</protein>
<gene>
    <name evidence="1" type="ORF">L9059_16260</name>
</gene>
<dbReference type="Proteomes" id="UP001299876">
    <property type="component" value="Unassembled WGS sequence"/>
</dbReference>
<accession>A0ABT0F141</accession>
<dbReference type="EMBL" id="JAKNRW010000012">
    <property type="protein sequence ID" value="MCK1791717.1"/>
    <property type="molecule type" value="Genomic_DNA"/>
</dbReference>
<proteinExistence type="predicted"/>
<comment type="caution">
    <text evidence="1">The sequence shown here is derived from an EMBL/GenBank/DDBJ whole genome shotgun (WGS) entry which is preliminary data.</text>
</comment>
<evidence type="ECO:0000313" key="2">
    <source>
        <dbReference type="Proteomes" id="UP001299876"/>
    </source>
</evidence>
<evidence type="ECO:0000313" key="1">
    <source>
        <dbReference type="EMBL" id="MCK1791717.1"/>
    </source>
</evidence>
<dbReference type="Pfam" id="PF07865">
    <property type="entry name" value="DUF1652"/>
    <property type="match status" value="1"/>
</dbReference>
<reference evidence="1 2" key="1">
    <citation type="submission" date="2022-02" db="EMBL/GenBank/DDBJ databases">
        <title>Comparative genomics of the first Antarctic Pseudomonas spp. capable of biotransforming 2,4,6-Trinitrotoluene.</title>
        <authorList>
            <person name="Cabrera M.A."/>
            <person name="Marquez S.L."/>
            <person name="Perez-Donoso J.M."/>
        </authorList>
    </citation>
    <scope>NUCLEOTIDE SEQUENCE [LARGE SCALE GENOMIC DNA]</scope>
    <source>
        <strain evidence="1 2">TNT19</strain>
    </source>
</reference>
<name>A0ABT0F141_9PSED</name>
<organism evidence="1 2">
    <name type="scientific">Pseudomonas violetae</name>
    <dbReference type="NCBI Taxonomy" id="2915813"/>
    <lineage>
        <taxon>Bacteria</taxon>
        <taxon>Pseudomonadati</taxon>
        <taxon>Pseudomonadota</taxon>
        <taxon>Gammaproteobacteria</taxon>
        <taxon>Pseudomonadales</taxon>
        <taxon>Pseudomonadaceae</taxon>
        <taxon>Pseudomonas</taxon>
    </lineage>
</organism>